<reference evidence="1" key="1">
    <citation type="submission" date="2023-10" db="EMBL/GenBank/DDBJ databases">
        <title>Chromosome-level genome of the transformable northern wattle, Acacia crassicarpa.</title>
        <authorList>
            <person name="Massaro I."/>
            <person name="Sinha N.R."/>
            <person name="Poethig S."/>
            <person name="Leichty A.R."/>
        </authorList>
    </citation>
    <scope>NUCLEOTIDE SEQUENCE</scope>
    <source>
        <strain evidence="1">Acra3RX</strain>
        <tissue evidence="1">Leaf</tissue>
    </source>
</reference>
<proteinExistence type="predicted"/>
<keyword evidence="2" id="KW-1185">Reference proteome</keyword>
<protein>
    <recommendedName>
        <fullName evidence="3">Helitron helicase-like domain-containing protein</fullName>
    </recommendedName>
</protein>
<organism evidence="1 2">
    <name type="scientific">Acacia crassicarpa</name>
    <name type="common">northern wattle</name>
    <dbReference type="NCBI Taxonomy" id="499986"/>
    <lineage>
        <taxon>Eukaryota</taxon>
        <taxon>Viridiplantae</taxon>
        <taxon>Streptophyta</taxon>
        <taxon>Embryophyta</taxon>
        <taxon>Tracheophyta</taxon>
        <taxon>Spermatophyta</taxon>
        <taxon>Magnoliopsida</taxon>
        <taxon>eudicotyledons</taxon>
        <taxon>Gunneridae</taxon>
        <taxon>Pentapetalae</taxon>
        <taxon>rosids</taxon>
        <taxon>fabids</taxon>
        <taxon>Fabales</taxon>
        <taxon>Fabaceae</taxon>
        <taxon>Caesalpinioideae</taxon>
        <taxon>mimosoid clade</taxon>
        <taxon>Acacieae</taxon>
        <taxon>Acacia</taxon>
    </lineage>
</organism>
<name>A0AAE1MZN6_9FABA</name>
<dbReference type="Proteomes" id="UP001293593">
    <property type="component" value="Unassembled WGS sequence"/>
</dbReference>
<dbReference type="PANTHER" id="PTHR45786:SF74">
    <property type="entry name" value="ATP-DEPENDENT DNA HELICASE"/>
    <property type="match status" value="1"/>
</dbReference>
<dbReference type="PANTHER" id="PTHR45786">
    <property type="entry name" value="DNA BINDING PROTEIN-LIKE"/>
    <property type="match status" value="1"/>
</dbReference>
<sequence length="214" mass="24208">MWSAERLKGLKKNLVAQFDICCCKGKIIVPLLKRPPKELEQLFFNKDSSHSKNFLRNIHLYNNMFSFTSMGGRIDHSINSKGGGPYSFVLSGQNHHLIGSLLPPQGNPPVYAQLYIYDTENEVSNRISMMSSHVGGEHLDQSIVEMLKECLDKHNCVVKHYSNAAEIIKQNVISDVSIRLIRSSNVTGQSKQYNMPTTSELAYLRKGHHCQMTK</sequence>
<dbReference type="AlphaFoldDB" id="A0AAE1MZN6"/>
<gene>
    <name evidence="1" type="ORF">QN277_011911</name>
</gene>
<evidence type="ECO:0000313" key="2">
    <source>
        <dbReference type="Proteomes" id="UP001293593"/>
    </source>
</evidence>
<comment type="caution">
    <text evidence="1">The sequence shown here is derived from an EMBL/GenBank/DDBJ whole genome shotgun (WGS) entry which is preliminary data.</text>
</comment>
<dbReference type="EMBL" id="JAWXYG010000002">
    <property type="protein sequence ID" value="KAK4280269.1"/>
    <property type="molecule type" value="Genomic_DNA"/>
</dbReference>
<evidence type="ECO:0000313" key="1">
    <source>
        <dbReference type="EMBL" id="KAK4280269.1"/>
    </source>
</evidence>
<evidence type="ECO:0008006" key="3">
    <source>
        <dbReference type="Google" id="ProtNLM"/>
    </source>
</evidence>
<accession>A0AAE1MZN6</accession>